<dbReference type="NCBIfam" id="TIGR00711">
    <property type="entry name" value="efflux_EmrB"/>
    <property type="match status" value="1"/>
</dbReference>
<dbReference type="PANTHER" id="PTHR42718:SF46">
    <property type="entry name" value="BLR6921 PROTEIN"/>
    <property type="match status" value="1"/>
</dbReference>
<evidence type="ECO:0000256" key="3">
    <source>
        <dbReference type="ARBA" id="ARBA00022475"/>
    </source>
</evidence>
<feature type="transmembrane region" description="Helical" evidence="7">
    <location>
        <begin position="81"/>
        <end position="104"/>
    </location>
</feature>
<gene>
    <name evidence="9" type="ORF">SAMN04488503_0596</name>
</gene>
<dbReference type="PROSITE" id="PS50850">
    <property type="entry name" value="MFS"/>
    <property type="match status" value="1"/>
</dbReference>
<dbReference type="AlphaFoldDB" id="A0A238Y213"/>
<dbReference type="CDD" id="cd17321">
    <property type="entry name" value="MFS_MMR_MDR_like"/>
    <property type="match status" value="1"/>
</dbReference>
<sequence length="481" mass="50384">MENNWRDQPTDDWRAFGVSILGTFMSTLDAGIVNTALPTIGAGFGAGVSGVQWVVAGYFLVISCLLPLFGRMGDMYGRKRMVQFGFFIFAAASAGCGAAPTLWALVGARLVQGLGAAMLMANGPGIIMTAFPGPTRGRALGLVGLTVGLGSLAGPGLGGVVIQAMGWRSVFYLTVPVALLGLALAQRFLPRQERRQDETLDLAGAALFAIGMVGLLLAVTRGHEWGWTSAAVLCGLCVALGAFSGFALWERRCPHPMIDLSLFRVWPFLSGNVAAFLAFMAMFCNAILLPFYLHDMLGLEPGVMGLVLSSLPLAMAVSAPASGYLSERVNFATLTSCGLFIMCCGLAQLALLSPQSALWRVYLGQMTVGFGAGVFMSPNNNSVLSSAPQEKVGLVGGVLALVRNVGMVSGIALAITVFEGCQAREFSLGAPAQEAFMAGFRAALFTGAALACAAGGLSLLRRRLFAQNPKRSDCTALPEDL</sequence>
<dbReference type="GO" id="GO:0005886">
    <property type="term" value="C:plasma membrane"/>
    <property type="evidence" value="ECO:0007669"/>
    <property type="project" value="UniProtKB-SubCell"/>
</dbReference>
<evidence type="ECO:0000256" key="2">
    <source>
        <dbReference type="ARBA" id="ARBA00022448"/>
    </source>
</evidence>
<dbReference type="InterPro" id="IPR011701">
    <property type="entry name" value="MFS"/>
</dbReference>
<keyword evidence="5 7" id="KW-1133">Transmembrane helix</keyword>
<feature type="transmembrane region" description="Helical" evidence="7">
    <location>
        <begin position="299"/>
        <end position="319"/>
    </location>
</feature>
<feature type="transmembrane region" description="Helical" evidence="7">
    <location>
        <begin position="397"/>
        <end position="418"/>
    </location>
</feature>
<organism evidence="9 10">
    <name type="scientific">Humidesulfovibrio mexicanus</name>
    <dbReference type="NCBI Taxonomy" id="147047"/>
    <lineage>
        <taxon>Bacteria</taxon>
        <taxon>Pseudomonadati</taxon>
        <taxon>Thermodesulfobacteriota</taxon>
        <taxon>Desulfovibrionia</taxon>
        <taxon>Desulfovibrionales</taxon>
        <taxon>Desulfovibrionaceae</taxon>
        <taxon>Humidesulfovibrio</taxon>
    </lineage>
</organism>
<comment type="subcellular location">
    <subcellularLocation>
        <location evidence="1">Cell membrane</location>
        <topology evidence="1">Multi-pass membrane protein</topology>
    </subcellularLocation>
</comment>
<dbReference type="PANTHER" id="PTHR42718">
    <property type="entry name" value="MAJOR FACILITATOR SUPERFAMILY MULTIDRUG TRANSPORTER MFSC"/>
    <property type="match status" value="1"/>
</dbReference>
<feature type="transmembrane region" description="Helical" evidence="7">
    <location>
        <begin position="331"/>
        <end position="351"/>
    </location>
</feature>
<accession>A0A238Y213</accession>
<dbReference type="OrthoDB" id="9807274at2"/>
<dbReference type="InterPro" id="IPR036259">
    <property type="entry name" value="MFS_trans_sf"/>
</dbReference>
<dbReference type="Proteomes" id="UP000198324">
    <property type="component" value="Unassembled WGS sequence"/>
</dbReference>
<feature type="transmembrane region" description="Helical" evidence="7">
    <location>
        <begin position="110"/>
        <end position="132"/>
    </location>
</feature>
<dbReference type="InterPro" id="IPR004638">
    <property type="entry name" value="EmrB-like"/>
</dbReference>
<evidence type="ECO:0000256" key="5">
    <source>
        <dbReference type="ARBA" id="ARBA00022989"/>
    </source>
</evidence>
<evidence type="ECO:0000313" key="9">
    <source>
        <dbReference type="EMBL" id="SNR64831.1"/>
    </source>
</evidence>
<keyword evidence="3" id="KW-1003">Cell membrane</keyword>
<feature type="transmembrane region" description="Helical" evidence="7">
    <location>
        <begin position="225"/>
        <end position="249"/>
    </location>
</feature>
<dbReference type="Gene3D" id="1.20.1720.10">
    <property type="entry name" value="Multidrug resistance protein D"/>
    <property type="match status" value="1"/>
</dbReference>
<keyword evidence="2" id="KW-0813">Transport</keyword>
<feature type="transmembrane region" description="Helical" evidence="7">
    <location>
        <begin position="51"/>
        <end position="69"/>
    </location>
</feature>
<name>A0A238Y213_9BACT</name>
<dbReference type="RefSeq" id="WP_089271544.1">
    <property type="nucleotide sequence ID" value="NZ_FZOC01000001.1"/>
</dbReference>
<protein>
    <submittedName>
        <fullName evidence="9">Drug resistance transporter, EmrB/QacA subfamily</fullName>
    </submittedName>
</protein>
<evidence type="ECO:0000256" key="7">
    <source>
        <dbReference type="SAM" id="Phobius"/>
    </source>
</evidence>
<feature type="domain" description="Major facilitator superfamily (MFS) profile" evidence="8">
    <location>
        <begin position="15"/>
        <end position="466"/>
    </location>
</feature>
<feature type="transmembrane region" description="Helical" evidence="7">
    <location>
        <begin position="438"/>
        <end position="460"/>
    </location>
</feature>
<dbReference type="EMBL" id="FZOC01000001">
    <property type="protein sequence ID" value="SNR64831.1"/>
    <property type="molecule type" value="Genomic_DNA"/>
</dbReference>
<reference evidence="9" key="1">
    <citation type="submission" date="2017-06" db="EMBL/GenBank/DDBJ databases">
        <authorList>
            <person name="Kim H.J."/>
            <person name="Triplett B.A."/>
        </authorList>
    </citation>
    <scope>NUCLEOTIDE SEQUENCE [LARGE SCALE GENOMIC DNA]</scope>
    <source>
        <strain evidence="9">DSM 13116</strain>
    </source>
</reference>
<evidence type="ECO:0000256" key="4">
    <source>
        <dbReference type="ARBA" id="ARBA00022692"/>
    </source>
</evidence>
<keyword evidence="6 7" id="KW-0472">Membrane</keyword>
<evidence type="ECO:0000256" key="1">
    <source>
        <dbReference type="ARBA" id="ARBA00004651"/>
    </source>
</evidence>
<dbReference type="Pfam" id="PF07690">
    <property type="entry name" value="MFS_1"/>
    <property type="match status" value="1"/>
</dbReference>
<feature type="transmembrane region" description="Helical" evidence="7">
    <location>
        <begin position="269"/>
        <end position="293"/>
    </location>
</feature>
<dbReference type="SUPFAM" id="SSF103473">
    <property type="entry name" value="MFS general substrate transporter"/>
    <property type="match status" value="2"/>
</dbReference>
<keyword evidence="10" id="KW-1185">Reference proteome</keyword>
<keyword evidence="4 7" id="KW-0812">Transmembrane</keyword>
<dbReference type="Gene3D" id="1.20.1250.20">
    <property type="entry name" value="MFS general substrate transporter like domains"/>
    <property type="match status" value="1"/>
</dbReference>
<feature type="transmembrane region" description="Helical" evidence="7">
    <location>
        <begin position="139"/>
        <end position="164"/>
    </location>
</feature>
<evidence type="ECO:0000259" key="8">
    <source>
        <dbReference type="PROSITE" id="PS50850"/>
    </source>
</evidence>
<dbReference type="InterPro" id="IPR020846">
    <property type="entry name" value="MFS_dom"/>
</dbReference>
<dbReference type="GO" id="GO:0022857">
    <property type="term" value="F:transmembrane transporter activity"/>
    <property type="evidence" value="ECO:0007669"/>
    <property type="project" value="InterPro"/>
</dbReference>
<feature type="transmembrane region" description="Helical" evidence="7">
    <location>
        <begin position="200"/>
        <end position="219"/>
    </location>
</feature>
<evidence type="ECO:0000256" key="6">
    <source>
        <dbReference type="ARBA" id="ARBA00023136"/>
    </source>
</evidence>
<feature type="transmembrane region" description="Helical" evidence="7">
    <location>
        <begin position="357"/>
        <end position="376"/>
    </location>
</feature>
<evidence type="ECO:0000313" key="10">
    <source>
        <dbReference type="Proteomes" id="UP000198324"/>
    </source>
</evidence>
<dbReference type="PRINTS" id="PR01036">
    <property type="entry name" value="TCRTETB"/>
</dbReference>
<proteinExistence type="predicted"/>
<feature type="transmembrane region" description="Helical" evidence="7">
    <location>
        <begin position="170"/>
        <end position="188"/>
    </location>
</feature>